<reference evidence="1 2" key="1">
    <citation type="journal article" date="2010" name="Genome Biol.">
        <title>A first genome assembly of the barley fungal pathogen Pyrenophora teres f. teres.</title>
        <authorList>
            <person name="Ellwood S.R."/>
            <person name="Liu Z."/>
            <person name="Syme R.A."/>
            <person name="Lai Z."/>
            <person name="Hane J.K."/>
            <person name="Keiper F."/>
            <person name="Moffat C.S."/>
            <person name="Oliver R.P."/>
            <person name="Friesen T.L."/>
        </authorList>
    </citation>
    <scope>NUCLEOTIDE SEQUENCE [LARGE SCALE GENOMIC DNA]</scope>
    <source>
        <strain evidence="1 2">0-1</strain>
    </source>
</reference>
<accession>E3S2V6</accession>
<gene>
    <name evidence="1" type="ORF">PTT_16707</name>
</gene>
<keyword evidence="2" id="KW-1185">Reference proteome</keyword>
<dbReference type="AlphaFoldDB" id="E3S2V6"/>
<dbReference type="HOGENOM" id="CLU_912591_0_0_1"/>
<dbReference type="OrthoDB" id="3880115at2759"/>
<evidence type="ECO:0000313" key="1">
    <source>
        <dbReference type="EMBL" id="EFQ87693.1"/>
    </source>
</evidence>
<sequence>MPERASFFTLSRELRDIIYEFYLIVESGYIFDYRSGKFIAVGGKPIDLALAYTCKAAATELRGLPLCLNTLHFFTSSSESNRSLLGRFGTLTRIQISIQDKLLQAARPCIDTQILDHVQAVYPQMLPVMHAIQQGFKTPRSLKGGTWGEVPSLYRQFVANTLKLISKRPEYLRELSHTVLYWMDPVLDDFVNMDQPWALPQETQLSPWIMEALALPSLGMPAQAFTLVLDGNPTPEATSRVFEIAQRDAEWQTASMEAFPPQNVDHGSAGWGNMVANHSYVMRGSELLSVSSVSPELSGLTELTS</sequence>
<protein>
    <submittedName>
        <fullName evidence="1">Uncharacterized protein</fullName>
    </submittedName>
</protein>
<organism evidence="2">
    <name type="scientific">Pyrenophora teres f. teres (strain 0-1)</name>
    <name type="common">Barley net blotch fungus</name>
    <name type="synonym">Drechslera teres f. teres</name>
    <dbReference type="NCBI Taxonomy" id="861557"/>
    <lineage>
        <taxon>Eukaryota</taxon>
        <taxon>Fungi</taxon>
        <taxon>Dikarya</taxon>
        <taxon>Ascomycota</taxon>
        <taxon>Pezizomycotina</taxon>
        <taxon>Dothideomycetes</taxon>
        <taxon>Pleosporomycetidae</taxon>
        <taxon>Pleosporales</taxon>
        <taxon>Pleosporineae</taxon>
        <taxon>Pleosporaceae</taxon>
        <taxon>Pyrenophora</taxon>
    </lineage>
</organism>
<proteinExistence type="predicted"/>
<dbReference type="Proteomes" id="UP000001067">
    <property type="component" value="Unassembled WGS sequence"/>
</dbReference>
<evidence type="ECO:0000313" key="2">
    <source>
        <dbReference type="Proteomes" id="UP000001067"/>
    </source>
</evidence>
<name>E3S2V6_PYRTT</name>
<dbReference type="KEGG" id="pte:PTT_16707"/>
<dbReference type="EMBL" id="GL536838">
    <property type="protein sequence ID" value="EFQ87693.1"/>
    <property type="molecule type" value="Genomic_DNA"/>
</dbReference>